<dbReference type="PANTHER" id="PTHR43745">
    <property type="entry name" value="NITROREDUCTASE MJ1384-RELATED"/>
    <property type="match status" value="1"/>
</dbReference>
<dbReference type="InterPro" id="IPR000415">
    <property type="entry name" value="Nitroreductase-like"/>
</dbReference>
<sequence length="256" mass="27807">MNDDLKQAAGISFIEQTTLDRATIRTAYRPDYGAAPAYKSYPDAAVLELPRAAWQLSEARIINLLQRRRSLRTFAETPVSLHQLAFVLWASQGVTALAGNHLLRTAPSAGALYPIETYVSLQRVEGQASGIYHFDTRAFQLRLVVEGDQGSGLAAAFLGQQFLGQASFCLVWTAVSRRSMGKYGDRGVRYLLLDAGHICQNALLAAEAVNLGSCPAAAFYDRELNDLLGIDGYEEIALYGAAFGAKQETTTPLAGR</sequence>
<dbReference type="Pfam" id="PF00881">
    <property type="entry name" value="Nitroreductase"/>
    <property type="match status" value="1"/>
</dbReference>
<proteinExistence type="predicted"/>
<accession>A0ABN6M6K1</accession>
<reference evidence="2 3" key="1">
    <citation type="submission" date="2022-01" db="EMBL/GenBank/DDBJ databases">
        <title>Desulfofustis limnae sp. nov., a novel mesophilic sulfate-reducing bacterium isolated from marsh soil.</title>
        <authorList>
            <person name="Watanabe M."/>
            <person name="Takahashi A."/>
            <person name="Kojima H."/>
            <person name="Fukui M."/>
        </authorList>
    </citation>
    <scope>NUCLEOTIDE SEQUENCE [LARGE SCALE GENOMIC DNA]</scope>
    <source>
        <strain evidence="2 3">PPLL</strain>
    </source>
</reference>
<dbReference type="InterPro" id="IPR052544">
    <property type="entry name" value="Bacteriocin_Proc_Enz"/>
</dbReference>
<gene>
    <name evidence="2" type="ORF">DPPLL_15730</name>
</gene>
<dbReference type="InterPro" id="IPR020051">
    <property type="entry name" value="SagB-type_dehydrogenase"/>
</dbReference>
<evidence type="ECO:0000259" key="1">
    <source>
        <dbReference type="Pfam" id="PF00881"/>
    </source>
</evidence>
<evidence type="ECO:0000313" key="2">
    <source>
        <dbReference type="EMBL" id="BDD87208.1"/>
    </source>
</evidence>
<feature type="domain" description="Nitroreductase" evidence="1">
    <location>
        <begin position="66"/>
        <end position="239"/>
    </location>
</feature>
<dbReference type="PANTHER" id="PTHR43745:SF2">
    <property type="entry name" value="NITROREDUCTASE MJ1384-RELATED"/>
    <property type="match status" value="1"/>
</dbReference>
<dbReference type="EMBL" id="AP025516">
    <property type="protein sequence ID" value="BDD87208.1"/>
    <property type="molecule type" value="Genomic_DNA"/>
</dbReference>
<dbReference type="InterPro" id="IPR029479">
    <property type="entry name" value="Nitroreductase"/>
</dbReference>
<dbReference type="RefSeq" id="WP_284154243.1">
    <property type="nucleotide sequence ID" value="NZ_AP025516.1"/>
</dbReference>
<name>A0ABN6M6K1_9BACT</name>
<organism evidence="2 3">
    <name type="scientific">Desulfofustis limnaeus</name>
    <dbReference type="NCBI Taxonomy" id="2740163"/>
    <lineage>
        <taxon>Bacteria</taxon>
        <taxon>Pseudomonadati</taxon>
        <taxon>Thermodesulfobacteriota</taxon>
        <taxon>Desulfobulbia</taxon>
        <taxon>Desulfobulbales</taxon>
        <taxon>Desulfocapsaceae</taxon>
        <taxon>Desulfofustis</taxon>
    </lineage>
</organism>
<protein>
    <submittedName>
        <fullName evidence="2">Thioester oxidase</fullName>
    </submittedName>
</protein>
<dbReference type="Proteomes" id="UP000830055">
    <property type="component" value="Chromosome"/>
</dbReference>
<dbReference type="NCBIfam" id="TIGR03605">
    <property type="entry name" value="antibiot_sagB"/>
    <property type="match status" value="1"/>
</dbReference>
<keyword evidence="3" id="KW-1185">Reference proteome</keyword>
<evidence type="ECO:0000313" key="3">
    <source>
        <dbReference type="Proteomes" id="UP000830055"/>
    </source>
</evidence>
<dbReference type="SUPFAM" id="SSF55469">
    <property type="entry name" value="FMN-dependent nitroreductase-like"/>
    <property type="match status" value="1"/>
</dbReference>
<dbReference type="Gene3D" id="3.40.109.10">
    <property type="entry name" value="NADH Oxidase"/>
    <property type="match status" value="1"/>
</dbReference>
<dbReference type="CDD" id="cd02142">
    <property type="entry name" value="McbC_SagB-like_oxidoreductase"/>
    <property type="match status" value="1"/>
</dbReference>